<evidence type="ECO:0000313" key="2">
    <source>
        <dbReference type="EMBL" id="EMA06496.1"/>
    </source>
</evidence>
<protein>
    <submittedName>
        <fullName evidence="2">Transmembrane transport protein</fullName>
    </submittedName>
</protein>
<comment type="caution">
    <text evidence="2">The sequence shown here is derived from an EMBL/GenBank/DDBJ whole genome shotgun (WGS) entry which is preliminary data.</text>
</comment>
<gene>
    <name evidence="2" type="ORF">C438_07292</name>
</gene>
<evidence type="ECO:0000256" key="1">
    <source>
        <dbReference type="SAM" id="Phobius"/>
    </source>
</evidence>
<keyword evidence="1" id="KW-0472">Membrane</keyword>
<feature type="transmembrane region" description="Helical" evidence="1">
    <location>
        <begin position="41"/>
        <end position="61"/>
    </location>
</feature>
<keyword evidence="3" id="KW-1185">Reference proteome</keyword>
<reference evidence="2 3" key="1">
    <citation type="journal article" date="2014" name="PLoS Genet.">
        <title>Phylogenetically driven sequencing of extremely halophilic archaea reveals strategies for static and dynamic osmo-response.</title>
        <authorList>
            <person name="Becker E.A."/>
            <person name="Seitzer P.M."/>
            <person name="Tritt A."/>
            <person name="Larsen D."/>
            <person name="Krusor M."/>
            <person name="Yao A.I."/>
            <person name="Wu D."/>
            <person name="Madern D."/>
            <person name="Eisen J.A."/>
            <person name="Darling A.E."/>
            <person name="Facciotti M.T."/>
        </authorList>
    </citation>
    <scope>NUCLEOTIDE SEQUENCE [LARGE SCALE GENOMIC DNA]</scope>
    <source>
        <strain evidence="2 3">ATCC 35960</strain>
    </source>
</reference>
<dbReference type="Proteomes" id="UP000011553">
    <property type="component" value="Unassembled WGS sequence"/>
</dbReference>
<keyword evidence="1 2" id="KW-0812">Transmembrane</keyword>
<proteinExistence type="predicted"/>
<evidence type="ECO:0000313" key="3">
    <source>
        <dbReference type="Proteomes" id="UP000011553"/>
    </source>
</evidence>
<dbReference type="PATRIC" id="fig|662478.6.peg.1378"/>
<keyword evidence="1" id="KW-1133">Transmembrane helix</keyword>
<dbReference type="EMBL" id="AOLP01000008">
    <property type="protein sequence ID" value="EMA06496.1"/>
    <property type="molecule type" value="Genomic_DNA"/>
</dbReference>
<dbReference type="AlphaFoldDB" id="M0JC19"/>
<sequence>MTVVLESLATLSVLALGTAQRNISAALVVVAQNFQDPDVLTTLLVGALVMLAALMVAGGELGKRTAREQSRPVQSAESAND</sequence>
<organism evidence="2 3">
    <name type="scientific">Haloferax denitrificans ATCC 35960</name>
    <dbReference type="NCBI Taxonomy" id="662478"/>
    <lineage>
        <taxon>Archaea</taxon>
        <taxon>Methanobacteriati</taxon>
        <taxon>Methanobacteriota</taxon>
        <taxon>Stenosarchaea group</taxon>
        <taxon>Halobacteria</taxon>
        <taxon>Halobacteriales</taxon>
        <taxon>Haloferacaceae</taxon>
        <taxon>Haloferax</taxon>
    </lineage>
</organism>
<dbReference type="RefSeq" id="WP_004968642.1">
    <property type="nucleotide sequence ID" value="NZ_AOLP01000008.1"/>
</dbReference>
<accession>M0JC19</accession>
<name>M0JC19_9EURY</name>